<dbReference type="CDD" id="cd06260">
    <property type="entry name" value="DUF820-like"/>
    <property type="match status" value="1"/>
</dbReference>
<keyword evidence="3" id="KW-1185">Reference proteome</keyword>
<sequence length="209" mass="23360">MASISPTSHPVSSSLGEPAWELALLYPPQGQWSISEYLEITERTNQLVEFTSGKIEVLEMPTIEHQKIVGFLFMVLQAAAEGGLVLMAPLPTTITQGKIREPDIIFKLRKNLPRPEEQYFNGADLIIEVVSPDKKSHERDYCIKRADYAEGGIPEYWIVDPQEKQITVLTLKEKTYIEHGVFREGQTANSKLLEGFNVDVAAVFAAAKA</sequence>
<dbReference type="Gene3D" id="3.90.1570.10">
    <property type="entry name" value="tt1808, chain A"/>
    <property type="match status" value="1"/>
</dbReference>
<dbReference type="PANTHER" id="PTHR34107:SF4">
    <property type="entry name" value="SLL1222 PROTEIN"/>
    <property type="match status" value="1"/>
</dbReference>
<dbReference type="RefSeq" id="WP_148075756.1">
    <property type="nucleotide sequence ID" value="NZ_CP042913.1"/>
</dbReference>
<proteinExistence type="predicted"/>
<dbReference type="PANTHER" id="PTHR34107">
    <property type="entry name" value="SLL0198 PROTEIN-RELATED"/>
    <property type="match status" value="1"/>
</dbReference>
<dbReference type="InterPro" id="IPR011335">
    <property type="entry name" value="Restrct_endonuc-II-like"/>
</dbReference>
<evidence type="ECO:0000313" key="3">
    <source>
        <dbReference type="Proteomes" id="UP000323917"/>
    </source>
</evidence>
<evidence type="ECO:0000313" key="2">
    <source>
        <dbReference type="EMBL" id="QEG37530.1"/>
    </source>
</evidence>
<organism evidence="2 3">
    <name type="scientific">Bythopirellula goksoeyrii</name>
    <dbReference type="NCBI Taxonomy" id="1400387"/>
    <lineage>
        <taxon>Bacteria</taxon>
        <taxon>Pseudomonadati</taxon>
        <taxon>Planctomycetota</taxon>
        <taxon>Planctomycetia</taxon>
        <taxon>Pirellulales</taxon>
        <taxon>Lacipirellulaceae</taxon>
        <taxon>Bythopirellula</taxon>
    </lineage>
</organism>
<reference evidence="2 3" key="1">
    <citation type="submission" date="2019-08" db="EMBL/GenBank/DDBJ databases">
        <title>Deep-cultivation of Planctomycetes and their phenomic and genomic characterization uncovers novel biology.</title>
        <authorList>
            <person name="Wiegand S."/>
            <person name="Jogler M."/>
            <person name="Boedeker C."/>
            <person name="Pinto D."/>
            <person name="Vollmers J."/>
            <person name="Rivas-Marin E."/>
            <person name="Kohn T."/>
            <person name="Peeters S.H."/>
            <person name="Heuer A."/>
            <person name="Rast P."/>
            <person name="Oberbeckmann S."/>
            <person name="Bunk B."/>
            <person name="Jeske O."/>
            <person name="Meyerdierks A."/>
            <person name="Storesund J.E."/>
            <person name="Kallscheuer N."/>
            <person name="Luecker S."/>
            <person name="Lage O.M."/>
            <person name="Pohl T."/>
            <person name="Merkel B.J."/>
            <person name="Hornburger P."/>
            <person name="Mueller R.-W."/>
            <person name="Bruemmer F."/>
            <person name="Labrenz M."/>
            <person name="Spormann A.M."/>
            <person name="Op den Camp H."/>
            <person name="Overmann J."/>
            <person name="Amann R."/>
            <person name="Jetten M.S.M."/>
            <person name="Mascher T."/>
            <person name="Medema M.H."/>
            <person name="Devos D.P."/>
            <person name="Kaster A.-K."/>
            <person name="Ovreas L."/>
            <person name="Rohde M."/>
            <person name="Galperin M.Y."/>
            <person name="Jogler C."/>
        </authorList>
    </citation>
    <scope>NUCLEOTIDE SEQUENCE [LARGE SCALE GENOMIC DNA]</scope>
    <source>
        <strain evidence="2 3">Pr1d</strain>
    </source>
</reference>
<dbReference type="InterPro" id="IPR008538">
    <property type="entry name" value="Uma2"/>
</dbReference>
<dbReference type="OrthoDB" id="273336at2"/>
<name>A0A5B9QIX6_9BACT</name>
<dbReference type="AlphaFoldDB" id="A0A5B9QIX6"/>
<gene>
    <name evidence="2" type="ORF">Pr1d_48760</name>
</gene>
<evidence type="ECO:0000259" key="1">
    <source>
        <dbReference type="Pfam" id="PF05685"/>
    </source>
</evidence>
<dbReference type="EMBL" id="CP042913">
    <property type="protein sequence ID" value="QEG37530.1"/>
    <property type="molecule type" value="Genomic_DNA"/>
</dbReference>
<dbReference type="Proteomes" id="UP000323917">
    <property type="component" value="Chromosome"/>
</dbReference>
<protein>
    <recommendedName>
        <fullName evidence="1">Putative restriction endonuclease domain-containing protein</fullName>
    </recommendedName>
</protein>
<dbReference type="Pfam" id="PF05685">
    <property type="entry name" value="Uma2"/>
    <property type="match status" value="1"/>
</dbReference>
<dbReference type="SUPFAM" id="SSF52980">
    <property type="entry name" value="Restriction endonuclease-like"/>
    <property type="match status" value="1"/>
</dbReference>
<accession>A0A5B9QIX6</accession>
<feature type="domain" description="Putative restriction endonuclease" evidence="1">
    <location>
        <begin position="35"/>
        <end position="201"/>
    </location>
</feature>
<dbReference type="KEGG" id="bgok:Pr1d_48760"/>
<dbReference type="InterPro" id="IPR012296">
    <property type="entry name" value="Nuclease_put_TT1808"/>
</dbReference>